<sequence length="204" mass="21537">MTKYIRRTWLILIPAAFVMLILAGCGDKSVEKTASFEGSKVQQIEVKTDGQSIQVSRSKDSDVKLRMKTEGELPAVLEEGVLTVGAEPASGFIHLKNETIYLELPEQSYESIRLATASGNITFEDGQGEQIVLDADSGNITVSGFAGEIDAATQSGTIHSEVQASSEVQTDGGGQSLKGKVGAESAETSTLSVHSASGNITLEN</sequence>
<dbReference type="EMBL" id="CP009287">
    <property type="protein sequence ID" value="AIQ68217.1"/>
    <property type="molecule type" value="Genomic_DNA"/>
</dbReference>
<evidence type="ECO:0000313" key="4">
    <source>
        <dbReference type="Proteomes" id="UP000029500"/>
    </source>
</evidence>
<gene>
    <name evidence="3" type="ORF">PGRAT_11800</name>
</gene>
<protein>
    <recommendedName>
        <fullName evidence="2">DUF4097 domain-containing protein</fullName>
    </recommendedName>
</protein>
<keyword evidence="4" id="KW-1185">Reference proteome</keyword>
<dbReference type="Pfam" id="PF13349">
    <property type="entry name" value="DUF4097"/>
    <property type="match status" value="1"/>
</dbReference>
<feature type="compositionally biased region" description="Polar residues" evidence="1">
    <location>
        <begin position="186"/>
        <end position="204"/>
    </location>
</feature>
<proteinExistence type="predicted"/>
<evidence type="ECO:0000259" key="2">
    <source>
        <dbReference type="Pfam" id="PF13349"/>
    </source>
</evidence>
<dbReference type="PROSITE" id="PS51257">
    <property type="entry name" value="PROKAR_LIPOPROTEIN"/>
    <property type="match status" value="1"/>
</dbReference>
<feature type="domain" description="DUF4097" evidence="2">
    <location>
        <begin position="42"/>
        <end position="203"/>
    </location>
</feature>
<dbReference type="RefSeq" id="WP_025707587.1">
    <property type="nucleotide sequence ID" value="NZ_CP009287.1"/>
</dbReference>
<dbReference type="Gene3D" id="2.160.20.120">
    <property type="match status" value="1"/>
</dbReference>
<dbReference type="eggNOG" id="COG3595">
    <property type="taxonomic scope" value="Bacteria"/>
</dbReference>
<name>A0A089M4S1_9BACL</name>
<dbReference type="KEGG" id="pgm:PGRAT_11800"/>
<dbReference type="HOGENOM" id="CLU_1347821_0_0_9"/>
<dbReference type="InterPro" id="IPR025164">
    <property type="entry name" value="Toastrack_DUF4097"/>
</dbReference>
<feature type="region of interest" description="Disordered" evidence="1">
    <location>
        <begin position="164"/>
        <end position="204"/>
    </location>
</feature>
<organism evidence="3 4">
    <name type="scientific">Paenibacillus graminis</name>
    <dbReference type="NCBI Taxonomy" id="189425"/>
    <lineage>
        <taxon>Bacteria</taxon>
        <taxon>Bacillati</taxon>
        <taxon>Bacillota</taxon>
        <taxon>Bacilli</taxon>
        <taxon>Bacillales</taxon>
        <taxon>Paenibacillaceae</taxon>
        <taxon>Paenibacillus</taxon>
    </lineage>
</organism>
<evidence type="ECO:0000256" key="1">
    <source>
        <dbReference type="SAM" id="MobiDB-lite"/>
    </source>
</evidence>
<evidence type="ECO:0000313" key="3">
    <source>
        <dbReference type="EMBL" id="AIQ68217.1"/>
    </source>
</evidence>
<dbReference type="Proteomes" id="UP000029500">
    <property type="component" value="Chromosome"/>
</dbReference>
<dbReference type="AlphaFoldDB" id="A0A089M4S1"/>
<accession>A0A089M4S1</accession>
<dbReference type="STRING" id="189425.PGRAT_11800"/>
<reference evidence="3 4" key="1">
    <citation type="submission" date="2014-08" db="EMBL/GenBank/DDBJ databases">
        <title>Comparative genomics of the Paenibacillus odorifer group.</title>
        <authorList>
            <person name="den Bakker H.C."/>
            <person name="Tsai Y.-C."/>
            <person name="Martin N."/>
            <person name="Korlach J."/>
            <person name="Wiedmann M."/>
        </authorList>
    </citation>
    <scope>NUCLEOTIDE SEQUENCE [LARGE SCALE GENOMIC DNA]</scope>
    <source>
        <strain evidence="3 4">DSM 15220</strain>
    </source>
</reference>